<protein>
    <submittedName>
        <fullName evidence="2">Uncharacterized protein</fullName>
    </submittedName>
</protein>
<evidence type="ECO:0000313" key="2">
    <source>
        <dbReference type="EMBL" id="KAK2100276.1"/>
    </source>
</evidence>
<proteinExistence type="predicted"/>
<dbReference type="EMBL" id="JASSZA010000010">
    <property type="protein sequence ID" value="KAK2100276.1"/>
    <property type="molecule type" value="Genomic_DNA"/>
</dbReference>
<accession>A0ABQ9UT82</accession>
<feature type="compositionally biased region" description="Low complexity" evidence="1">
    <location>
        <begin position="1"/>
        <end position="15"/>
    </location>
</feature>
<sequence>MAAKPTPAMPAATTTSLTCNKEEGESDSVSGFRVQAAHSAGTFSSGYLTCPLASLAKLRSQQTLVGKRGGEGWMGKELVARASWPEIYVEQRWETGFTQWVFKAYKSSEGGCGKDRELMQGWSRSWLANGKL</sequence>
<feature type="region of interest" description="Disordered" evidence="1">
    <location>
        <begin position="1"/>
        <end position="25"/>
    </location>
</feature>
<reference evidence="2 3" key="1">
    <citation type="submission" date="2023-05" db="EMBL/GenBank/DDBJ databases">
        <title>B98-5 Cell Line De Novo Hybrid Assembly: An Optical Mapping Approach.</title>
        <authorList>
            <person name="Kananen K."/>
            <person name="Auerbach J.A."/>
            <person name="Kautto E."/>
            <person name="Blachly J.S."/>
        </authorList>
    </citation>
    <scope>NUCLEOTIDE SEQUENCE [LARGE SCALE GENOMIC DNA]</scope>
    <source>
        <strain evidence="2">B95-8</strain>
        <tissue evidence="2">Cell line</tissue>
    </source>
</reference>
<name>A0ABQ9UT82_SAGOE</name>
<keyword evidence="3" id="KW-1185">Reference proteome</keyword>
<gene>
    <name evidence="2" type="ORF">P7K49_021624</name>
</gene>
<dbReference type="Proteomes" id="UP001266305">
    <property type="component" value="Unassembled WGS sequence"/>
</dbReference>
<evidence type="ECO:0000256" key="1">
    <source>
        <dbReference type="SAM" id="MobiDB-lite"/>
    </source>
</evidence>
<evidence type="ECO:0000313" key="3">
    <source>
        <dbReference type="Proteomes" id="UP001266305"/>
    </source>
</evidence>
<comment type="caution">
    <text evidence="2">The sequence shown here is derived from an EMBL/GenBank/DDBJ whole genome shotgun (WGS) entry which is preliminary data.</text>
</comment>
<organism evidence="2 3">
    <name type="scientific">Saguinus oedipus</name>
    <name type="common">Cotton-top tamarin</name>
    <name type="synonym">Oedipomidas oedipus</name>
    <dbReference type="NCBI Taxonomy" id="9490"/>
    <lineage>
        <taxon>Eukaryota</taxon>
        <taxon>Metazoa</taxon>
        <taxon>Chordata</taxon>
        <taxon>Craniata</taxon>
        <taxon>Vertebrata</taxon>
        <taxon>Euteleostomi</taxon>
        <taxon>Mammalia</taxon>
        <taxon>Eutheria</taxon>
        <taxon>Euarchontoglires</taxon>
        <taxon>Primates</taxon>
        <taxon>Haplorrhini</taxon>
        <taxon>Platyrrhini</taxon>
        <taxon>Cebidae</taxon>
        <taxon>Callitrichinae</taxon>
        <taxon>Saguinus</taxon>
    </lineage>
</organism>